<dbReference type="PANTHER" id="PTHR23404">
    <property type="entry name" value="MOLYBDOPTERIN SYNTHASE RELATED"/>
    <property type="match status" value="1"/>
</dbReference>
<evidence type="ECO:0000256" key="4">
    <source>
        <dbReference type="ARBA" id="ARBA00013858"/>
    </source>
</evidence>
<dbReference type="InterPro" id="IPR016155">
    <property type="entry name" value="Mopterin_synth/thiamin_S_b"/>
</dbReference>
<dbReference type="Gene3D" id="3.10.20.30">
    <property type="match status" value="1"/>
</dbReference>
<gene>
    <name evidence="13" type="ORF">DFQ01_11046</name>
</gene>
<evidence type="ECO:0000256" key="6">
    <source>
        <dbReference type="ARBA" id="ARBA00023150"/>
    </source>
</evidence>
<dbReference type="AlphaFoldDB" id="A0A2V2YTJ4"/>
<comment type="caution">
    <text evidence="13">The sequence shown here is derived from an EMBL/GenBank/DDBJ whole genome shotgun (WGS) entry which is preliminary data.</text>
</comment>
<evidence type="ECO:0000256" key="12">
    <source>
        <dbReference type="ARBA" id="ARBA00049878"/>
    </source>
</evidence>
<dbReference type="Pfam" id="PF02391">
    <property type="entry name" value="MoaE"/>
    <property type="match status" value="1"/>
</dbReference>
<dbReference type="CDD" id="cd00754">
    <property type="entry name" value="Ubl_MoaD"/>
    <property type="match status" value="1"/>
</dbReference>
<dbReference type="EC" id="2.8.1.12" evidence="3"/>
<comment type="subunit">
    <text evidence="7">Heterotetramer of 2 MoaD subunits and 2 MoaE subunits. Also stable as homodimer. The enzyme changes between these two forms during catalysis.</text>
</comment>
<keyword evidence="5" id="KW-0808">Transferase</keyword>
<comment type="pathway">
    <text evidence="1">Cofactor biosynthesis; molybdopterin biosynthesis.</text>
</comment>
<protein>
    <recommendedName>
        <fullName evidence="4">Molybdopterin synthase catalytic subunit</fullName>
        <ecNumber evidence="3">2.8.1.12</ecNumber>
    </recommendedName>
    <alternativeName>
        <fullName evidence="10">MPT synthase subunit 2</fullName>
    </alternativeName>
    <alternativeName>
        <fullName evidence="8">Molybdenum cofactor biosynthesis protein E</fullName>
    </alternativeName>
    <alternativeName>
        <fullName evidence="9">Molybdopterin-converting factor large subunit</fullName>
    </alternativeName>
    <alternativeName>
        <fullName evidence="11">Molybdopterin-converting factor subunit 2</fullName>
    </alternativeName>
</protein>
<dbReference type="GO" id="GO:0030366">
    <property type="term" value="F:molybdopterin synthase activity"/>
    <property type="evidence" value="ECO:0007669"/>
    <property type="project" value="UniProtKB-EC"/>
</dbReference>
<evidence type="ECO:0000313" key="13">
    <source>
        <dbReference type="EMBL" id="PWW01156.1"/>
    </source>
</evidence>
<name>A0A2V2YTJ4_9BACL</name>
<dbReference type="InterPro" id="IPR012675">
    <property type="entry name" value="Beta-grasp_dom_sf"/>
</dbReference>
<reference evidence="13 14" key="1">
    <citation type="submission" date="2018-05" db="EMBL/GenBank/DDBJ databases">
        <title>Genomic Encyclopedia of Type Strains, Phase III (KMG-III): the genomes of soil and plant-associated and newly described type strains.</title>
        <authorList>
            <person name="Whitman W."/>
        </authorList>
    </citation>
    <scope>NUCLEOTIDE SEQUENCE [LARGE SCALE GENOMIC DNA]</scope>
    <source>
        <strain evidence="13 14">CECT 5696</strain>
    </source>
</reference>
<keyword evidence="6" id="KW-0501">Molybdenum cofactor biosynthesis</keyword>
<dbReference type="InterPro" id="IPR003749">
    <property type="entry name" value="ThiS/MoaD-like"/>
</dbReference>
<dbReference type="OrthoDB" id="9803224at2"/>
<dbReference type="RefSeq" id="WP_110044654.1">
    <property type="nucleotide sequence ID" value="NZ_CP054613.1"/>
</dbReference>
<organism evidence="13 14">
    <name type="scientific">Paenibacillus cellulosilyticus</name>
    <dbReference type="NCBI Taxonomy" id="375489"/>
    <lineage>
        <taxon>Bacteria</taxon>
        <taxon>Bacillati</taxon>
        <taxon>Bacillota</taxon>
        <taxon>Bacilli</taxon>
        <taxon>Bacillales</taxon>
        <taxon>Paenibacillaceae</taxon>
        <taxon>Paenibacillus</taxon>
    </lineage>
</organism>
<dbReference type="CDD" id="cd00756">
    <property type="entry name" value="MoaE"/>
    <property type="match status" value="1"/>
</dbReference>
<dbReference type="InterPro" id="IPR036563">
    <property type="entry name" value="MoaE_sf"/>
</dbReference>
<keyword evidence="14" id="KW-1185">Reference proteome</keyword>
<comment type="catalytic activity">
    <reaction evidence="12">
        <text>2 [molybdopterin-synthase sulfur-carrier protein]-C-terminal-Gly-aminoethanethioate + cyclic pyranopterin phosphate + H2O = molybdopterin + 2 [molybdopterin-synthase sulfur-carrier protein]-C-terminal Gly-Gly + 2 H(+)</text>
        <dbReference type="Rhea" id="RHEA:26333"/>
        <dbReference type="Rhea" id="RHEA-COMP:12202"/>
        <dbReference type="Rhea" id="RHEA-COMP:19907"/>
        <dbReference type="ChEBI" id="CHEBI:15377"/>
        <dbReference type="ChEBI" id="CHEBI:15378"/>
        <dbReference type="ChEBI" id="CHEBI:58698"/>
        <dbReference type="ChEBI" id="CHEBI:59648"/>
        <dbReference type="ChEBI" id="CHEBI:90778"/>
        <dbReference type="ChEBI" id="CHEBI:232372"/>
        <dbReference type="EC" id="2.8.1.12"/>
    </reaction>
</comment>
<dbReference type="SUPFAM" id="SSF54285">
    <property type="entry name" value="MoaD/ThiS"/>
    <property type="match status" value="1"/>
</dbReference>
<dbReference type="FunFam" id="3.90.1170.40:FF:000003">
    <property type="entry name" value="Molybdopterin converting factor subunit 2"/>
    <property type="match status" value="1"/>
</dbReference>
<evidence type="ECO:0000256" key="8">
    <source>
        <dbReference type="ARBA" id="ARBA00029745"/>
    </source>
</evidence>
<evidence type="ECO:0000256" key="9">
    <source>
        <dbReference type="ARBA" id="ARBA00030407"/>
    </source>
</evidence>
<evidence type="ECO:0000256" key="11">
    <source>
        <dbReference type="ARBA" id="ARBA00032474"/>
    </source>
</evidence>
<sequence length="249" mass="27488">MEHKWTIRLFAGLNERLGASSIELLLPNRTLSVSELKALLSEQYASHRDLIHLCFVACNQAYAQDDAVIEHSDELALLPPVSGGEESAAEQDSSAASADAPLYWLTDQPISVEEVTRRVIIPNHGASIAFVGTTREWTQGQRTVKLEYEAYAPMAIRTMEQIGEEIAARWNGAGCAIAHRTGIVDIADISVVIAVSAPHRDACYEASRYAIERLKQIVPIWKKEIWDDGSEWKGHQTGPWNPLAGTEQA</sequence>
<dbReference type="Proteomes" id="UP000246635">
    <property type="component" value="Unassembled WGS sequence"/>
</dbReference>
<dbReference type="InterPro" id="IPR003448">
    <property type="entry name" value="Mopterin_biosynth_MoaE"/>
</dbReference>
<evidence type="ECO:0000313" key="14">
    <source>
        <dbReference type="Proteomes" id="UP000246635"/>
    </source>
</evidence>
<evidence type="ECO:0000256" key="2">
    <source>
        <dbReference type="ARBA" id="ARBA00005426"/>
    </source>
</evidence>
<evidence type="ECO:0000256" key="10">
    <source>
        <dbReference type="ARBA" id="ARBA00030781"/>
    </source>
</evidence>
<evidence type="ECO:0000256" key="1">
    <source>
        <dbReference type="ARBA" id="ARBA00005046"/>
    </source>
</evidence>
<accession>A0A2V2YTJ4</accession>
<proteinExistence type="inferred from homology"/>
<dbReference type="GO" id="GO:0006777">
    <property type="term" value="P:Mo-molybdopterin cofactor biosynthetic process"/>
    <property type="evidence" value="ECO:0007669"/>
    <property type="project" value="UniProtKB-KW"/>
</dbReference>
<dbReference type="SUPFAM" id="SSF54690">
    <property type="entry name" value="Molybdopterin synthase subunit MoaE"/>
    <property type="match status" value="1"/>
</dbReference>
<evidence type="ECO:0000256" key="5">
    <source>
        <dbReference type="ARBA" id="ARBA00022679"/>
    </source>
</evidence>
<comment type="similarity">
    <text evidence="2">Belongs to the MoaE family.</text>
</comment>
<evidence type="ECO:0000256" key="7">
    <source>
        <dbReference type="ARBA" id="ARBA00026066"/>
    </source>
</evidence>
<dbReference type="Pfam" id="PF02597">
    <property type="entry name" value="ThiS"/>
    <property type="match status" value="1"/>
</dbReference>
<dbReference type="Gene3D" id="3.90.1170.40">
    <property type="entry name" value="Molybdopterin biosynthesis MoaE subunit"/>
    <property type="match status" value="1"/>
</dbReference>
<dbReference type="EMBL" id="QGTQ01000010">
    <property type="protein sequence ID" value="PWW01156.1"/>
    <property type="molecule type" value="Genomic_DNA"/>
</dbReference>
<evidence type="ECO:0000256" key="3">
    <source>
        <dbReference type="ARBA" id="ARBA00011950"/>
    </source>
</evidence>